<comment type="subcellular location">
    <subcellularLocation>
        <location evidence="4">Cell membrane</location>
    </subcellularLocation>
    <subcellularLocation>
        <location evidence="1">Membrane</location>
        <topology evidence="1">Multi-pass membrane protein</topology>
    </subcellularLocation>
</comment>
<keyword evidence="6" id="KW-1133">Transmembrane helix</keyword>
<comment type="similarity">
    <text evidence="2 4">Belongs to the GerABKA family.</text>
</comment>
<name>A0ABZ2CRD5_9BACI</name>
<dbReference type="Pfam" id="PF03323">
    <property type="entry name" value="GerA"/>
    <property type="match status" value="1"/>
</dbReference>
<feature type="transmembrane region" description="Helical" evidence="6">
    <location>
        <begin position="418"/>
        <end position="440"/>
    </location>
</feature>
<proteinExistence type="inferred from homology"/>
<keyword evidence="6" id="KW-0812">Transmembrane</keyword>
<evidence type="ECO:0000256" key="3">
    <source>
        <dbReference type="ARBA" id="ARBA00023136"/>
    </source>
</evidence>
<evidence type="ECO:0000256" key="6">
    <source>
        <dbReference type="SAM" id="Phobius"/>
    </source>
</evidence>
<gene>
    <name evidence="7" type="ORF">R4Z09_15500</name>
</gene>
<dbReference type="PANTHER" id="PTHR22550">
    <property type="entry name" value="SPORE GERMINATION PROTEIN"/>
    <property type="match status" value="1"/>
</dbReference>
<dbReference type="Proteomes" id="UP001357223">
    <property type="component" value="Chromosome"/>
</dbReference>
<dbReference type="EMBL" id="CP137640">
    <property type="protein sequence ID" value="WVX84273.1"/>
    <property type="molecule type" value="Genomic_DNA"/>
</dbReference>
<feature type="region of interest" description="Disordered" evidence="5">
    <location>
        <begin position="530"/>
        <end position="558"/>
    </location>
</feature>
<feature type="transmembrane region" description="Helical" evidence="6">
    <location>
        <begin position="392"/>
        <end position="412"/>
    </location>
</feature>
<evidence type="ECO:0000256" key="5">
    <source>
        <dbReference type="SAM" id="MobiDB-lite"/>
    </source>
</evidence>
<organism evidence="7 8">
    <name type="scientific">Niallia oryzisoli</name>
    <dbReference type="NCBI Taxonomy" id="1737571"/>
    <lineage>
        <taxon>Bacteria</taxon>
        <taxon>Bacillati</taxon>
        <taxon>Bacillota</taxon>
        <taxon>Bacilli</taxon>
        <taxon>Bacillales</taxon>
        <taxon>Bacillaceae</taxon>
        <taxon>Niallia</taxon>
    </lineage>
</organism>
<dbReference type="RefSeq" id="WP_338453146.1">
    <property type="nucleotide sequence ID" value="NZ_CP137640.1"/>
</dbReference>
<dbReference type="PIRSF" id="PIRSF005690">
    <property type="entry name" value="GerBA"/>
    <property type="match status" value="1"/>
</dbReference>
<feature type="compositionally biased region" description="Basic and acidic residues" evidence="5">
    <location>
        <begin position="532"/>
        <end position="541"/>
    </location>
</feature>
<evidence type="ECO:0000256" key="2">
    <source>
        <dbReference type="ARBA" id="ARBA00005278"/>
    </source>
</evidence>
<evidence type="ECO:0000313" key="7">
    <source>
        <dbReference type="EMBL" id="WVX84273.1"/>
    </source>
</evidence>
<protein>
    <submittedName>
        <fullName evidence="7">Spore germination protein</fullName>
    </submittedName>
</protein>
<sequence length="558" mass="62280">MVLFRRRRQKKGLNQQGANEIPSKVLEELDQNRLTGSIEGTVQFMKEMLGESDDFVVKHFQIFGRFRAVLFYFSNITDQDRINNEILKSLMYVPEHLLKREISKQDLINVLLEETLYDSQTSRNHQLDQLVNVILRGETVIVIEGITEAIHIGTRKIEKRSIKSPETEQAILGPRESFIESIATNIALIRYRLPTPDLCIKTMEIGRLTKSMVSVCYIKGIAEDKVIKEVEKRLSEIDIDAILDVGYLEQFIEDNPFSPFPQTQSTERPDKTVANLAEGRVAILVDGSPFALIVPVVFNQFYQTFDDYSSRFLMGSFARLARMQALVFSLIFPSLYVSFISFNPELLPTEFAVAVAGGRAGVPYPAVVEVLIIEIAMEVLREATVRMPKQVGGALSIVGVLVVGEAAVNAGLASPITVVVIALTSIGSFATPAYVAAFALRMLRFPILFLAGIFGLFGVVIGIIFIFNHMLSLKSFGVPYMSPVSPGNSQGLKDVIFRSPLWWMPKRPVFLQSTNRDRLGEVKNKVLQHSKVGNDQREEAKNGGYKRGHNGSSGDNLN</sequence>
<accession>A0ABZ2CRD5</accession>
<dbReference type="InterPro" id="IPR004995">
    <property type="entry name" value="Spore_Ger"/>
</dbReference>
<evidence type="ECO:0000313" key="8">
    <source>
        <dbReference type="Proteomes" id="UP001357223"/>
    </source>
</evidence>
<evidence type="ECO:0000256" key="1">
    <source>
        <dbReference type="ARBA" id="ARBA00004141"/>
    </source>
</evidence>
<feature type="transmembrane region" description="Helical" evidence="6">
    <location>
        <begin position="447"/>
        <end position="467"/>
    </location>
</feature>
<dbReference type="InterPro" id="IPR050768">
    <property type="entry name" value="UPF0353/GerABKA_families"/>
</dbReference>
<feature type="transmembrane region" description="Helical" evidence="6">
    <location>
        <begin position="320"/>
        <end position="342"/>
    </location>
</feature>
<dbReference type="PANTHER" id="PTHR22550:SF5">
    <property type="entry name" value="LEUCINE ZIPPER PROTEIN 4"/>
    <property type="match status" value="1"/>
</dbReference>
<reference evidence="7 8" key="1">
    <citation type="submission" date="2023-10" db="EMBL/GenBank/DDBJ databases">
        <title>Niallia locisalis sp.nov. isolated from a salt pond sample.</title>
        <authorList>
            <person name="Li X.-J."/>
            <person name="Dong L."/>
        </authorList>
    </citation>
    <scope>NUCLEOTIDE SEQUENCE [LARGE SCALE GENOMIC DNA]</scope>
    <source>
        <strain evidence="7 8">DSM 29761</strain>
    </source>
</reference>
<keyword evidence="3 4" id="KW-0472">Membrane</keyword>
<evidence type="ECO:0000256" key="4">
    <source>
        <dbReference type="PIRNR" id="PIRNR005690"/>
    </source>
</evidence>
<keyword evidence="8" id="KW-1185">Reference proteome</keyword>